<accession>A0ABP3Y739</accession>
<protein>
    <recommendedName>
        <fullName evidence="4">DsrE/DsrF-like family protein</fullName>
    </recommendedName>
</protein>
<dbReference type="RefSeq" id="WP_343789829.1">
    <property type="nucleotide sequence ID" value="NZ_BAAAFH010000022.1"/>
</dbReference>
<organism evidence="2 3">
    <name type="scientific">Wandonia haliotis</name>
    <dbReference type="NCBI Taxonomy" id="574963"/>
    <lineage>
        <taxon>Bacteria</taxon>
        <taxon>Pseudomonadati</taxon>
        <taxon>Bacteroidota</taxon>
        <taxon>Flavobacteriia</taxon>
        <taxon>Flavobacteriales</taxon>
        <taxon>Crocinitomicaceae</taxon>
        <taxon>Wandonia</taxon>
    </lineage>
</organism>
<dbReference type="SUPFAM" id="SSF75169">
    <property type="entry name" value="DsrEFH-like"/>
    <property type="match status" value="1"/>
</dbReference>
<evidence type="ECO:0000256" key="1">
    <source>
        <dbReference type="SAM" id="SignalP"/>
    </source>
</evidence>
<proteinExistence type="predicted"/>
<evidence type="ECO:0000313" key="3">
    <source>
        <dbReference type="Proteomes" id="UP001501126"/>
    </source>
</evidence>
<dbReference type="EMBL" id="BAAAFH010000022">
    <property type="protein sequence ID" value="GAA0876618.1"/>
    <property type="molecule type" value="Genomic_DNA"/>
</dbReference>
<evidence type="ECO:0000313" key="2">
    <source>
        <dbReference type="EMBL" id="GAA0876618.1"/>
    </source>
</evidence>
<feature type="chain" id="PRO_5046694140" description="DsrE/DsrF-like family protein" evidence="1">
    <location>
        <begin position="22"/>
        <end position="148"/>
    </location>
</feature>
<name>A0ABP3Y739_9FLAO</name>
<reference evidence="3" key="1">
    <citation type="journal article" date="2019" name="Int. J. Syst. Evol. Microbiol.">
        <title>The Global Catalogue of Microorganisms (GCM) 10K type strain sequencing project: providing services to taxonomists for standard genome sequencing and annotation.</title>
        <authorList>
            <consortium name="The Broad Institute Genomics Platform"/>
            <consortium name="The Broad Institute Genome Sequencing Center for Infectious Disease"/>
            <person name="Wu L."/>
            <person name="Ma J."/>
        </authorList>
    </citation>
    <scope>NUCLEOTIDE SEQUENCE [LARGE SCALE GENOMIC DNA]</scope>
    <source>
        <strain evidence="3">JCM 16083</strain>
    </source>
</reference>
<keyword evidence="1" id="KW-0732">Signal</keyword>
<evidence type="ECO:0008006" key="4">
    <source>
        <dbReference type="Google" id="ProtNLM"/>
    </source>
</evidence>
<gene>
    <name evidence="2" type="ORF">GCM10009118_30280</name>
</gene>
<dbReference type="InterPro" id="IPR027396">
    <property type="entry name" value="DsrEFH-like"/>
</dbReference>
<keyword evidence="3" id="KW-1185">Reference proteome</keyword>
<sequence>MLKRVIVLFIGITSLSVSSFAQEQTNTISTKTVKTLSKTPDYAMGVSTEKHLKAAIQLFHQFETSGVTVNNFEIVVWGKVVSELKNGGELAELISKQVKGKLKITICNVALNFFDMTGSDIPDNVEIIPNAYIRMYELNALGYNTFIP</sequence>
<comment type="caution">
    <text evidence="2">The sequence shown here is derived from an EMBL/GenBank/DDBJ whole genome shotgun (WGS) entry which is preliminary data.</text>
</comment>
<dbReference type="Proteomes" id="UP001501126">
    <property type="component" value="Unassembled WGS sequence"/>
</dbReference>
<dbReference type="Gene3D" id="3.40.1260.10">
    <property type="entry name" value="DsrEFH-like"/>
    <property type="match status" value="1"/>
</dbReference>
<feature type="signal peptide" evidence="1">
    <location>
        <begin position="1"/>
        <end position="21"/>
    </location>
</feature>